<sequence>MGKTAVFGSDKGGVGKNDYCDEHGIDVSQ</sequence>
<comment type="caution">
    <text evidence="1">The sequence shown here is derived from an EMBL/GenBank/DDBJ whole genome shotgun (WGS) entry which is preliminary data.</text>
</comment>
<evidence type="ECO:0000313" key="2">
    <source>
        <dbReference type="Proteomes" id="UP000254545"/>
    </source>
</evidence>
<name>A0A7H4M7H0_KLEVA</name>
<reference evidence="1 2" key="1">
    <citation type="submission" date="2018-06" db="EMBL/GenBank/DDBJ databases">
        <authorList>
            <consortium name="Pathogen Informatics"/>
            <person name="Doyle S."/>
        </authorList>
    </citation>
    <scope>NUCLEOTIDE SEQUENCE [LARGE SCALE GENOMIC DNA]</scope>
    <source>
        <strain evidence="1 2">NCTC9177</strain>
    </source>
</reference>
<dbReference type="Proteomes" id="UP000254545">
    <property type="component" value="Unassembled WGS sequence"/>
</dbReference>
<proteinExistence type="predicted"/>
<evidence type="ECO:0000313" key="1">
    <source>
        <dbReference type="EMBL" id="STS86270.1"/>
    </source>
</evidence>
<protein>
    <submittedName>
        <fullName evidence="1">Uncharacterized protein</fullName>
    </submittedName>
</protein>
<accession>A0A7H4M7H0</accession>
<dbReference type="AlphaFoldDB" id="A0A7H4M7H0"/>
<organism evidence="1 2">
    <name type="scientific">Klebsiella variicola</name>
    <dbReference type="NCBI Taxonomy" id="244366"/>
    <lineage>
        <taxon>Bacteria</taxon>
        <taxon>Pseudomonadati</taxon>
        <taxon>Pseudomonadota</taxon>
        <taxon>Gammaproteobacteria</taxon>
        <taxon>Enterobacterales</taxon>
        <taxon>Enterobacteriaceae</taxon>
        <taxon>Klebsiella/Raoultella group</taxon>
        <taxon>Klebsiella</taxon>
        <taxon>Klebsiella pneumoniae complex</taxon>
    </lineage>
</organism>
<gene>
    <name evidence="1" type="ORF">NCTC9177_00022</name>
</gene>
<dbReference type="EMBL" id="UGKR01000001">
    <property type="protein sequence ID" value="STS86270.1"/>
    <property type="molecule type" value="Genomic_DNA"/>
</dbReference>